<keyword evidence="8" id="KW-1185">Reference proteome</keyword>
<dbReference type="Pfam" id="PF14111">
    <property type="entry name" value="DUF4283"/>
    <property type="match status" value="1"/>
</dbReference>
<evidence type="ECO:0000313" key="8">
    <source>
        <dbReference type="Proteomes" id="UP000187609"/>
    </source>
</evidence>
<dbReference type="PANTHER" id="PTHR16056">
    <property type="entry name" value="REGULATOR OF MICROTUBULE DYNAMICS PROTEIN"/>
    <property type="match status" value="1"/>
</dbReference>
<dbReference type="Pfam" id="PF12333">
    <property type="entry name" value="Ipi1_N"/>
    <property type="match status" value="1"/>
</dbReference>
<dbReference type="EMBL" id="MJEQ01037189">
    <property type="protein sequence ID" value="OIT00795.1"/>
    <property type="molecule type" value="Genomic_DNA"/>
</dbReference>
<feature type="region of interest" description="Disordered" evidence="5">
    <location>
        <begin position="679"/>
        <end position="716"/>
    </location>
</feature>
<dbReference type="Pfam" id="PF00078">
    <property type="entry name" value="RVT_1"/>
    <property type="match status" value="1"/>
</dbReference>
<feature type="compositionally biased region" description="Low complexity" evidence="5">
    <location>
        <begin position="776"/>
        <end position="794"/>
    </location>
</feature>
<dbReference type="Gene3D" id="1.25.10.10">
    <property type="entry name" value="Leucine-rich Repeat Variant"/>
    <property type="match status" value="1"/>
</dbReference>
<dbReference type="SUPFAM" id="SSF48371">
    <property type="entry name" value="ARM repeat"/>
    <property type="match status" value="1"/>
</dbReference>
<feature type="compositionally biased region" description="Basic and acidic residues" evidence="5">
    <location>
        <begin position="703"/>
        <end position="716"/>
    </location>
</feature>
<dbReference type="STRING" id="49451.A0A1J6IPM7"/>
<comment type="caution">
    <text evidence="7">The sequence shown here is derived from an EMBL/GenBank/DDBJ whole genome shotgun (WGS) entry which is preliminary data.</text>
</comment>
<sequence>MVNKSKAQKKQKRGVDFKKIKRKIGRKLPPAQNATNTEIKSKAIILPEQSVASEKAGLAVSKKGLTLKELLQQTSHHNAKVRKDALIGIRDVLLKFPAELKLHKLAVIEKLRERISDDDKLVRETLYQLLKSVIFPGCKEDNKGPINSLMMTYIFNAMTNMAIEVRLMAFKFFDLLIQYFPSSFLFYAEKILQNYEDILQKNKFYLQDKGRLKNALAGLVRCLSLLPCSNQKEGNSLSDNDAARASLHAFDLDVSNKSTGLSGVVNKLTDLLPILVSCFQDFSPLIHSTAQIDAQSFDCMLSLLQSIDLVVRFFVHASGKYQQDSQNLPPHHKNNLSICDQSISVVNLKKLWDEFPLSPVHCLSEKDGDRYFTLNIAITEIFLQLSYGSKLSPALLERFLEFIESSLSEKICNGREAGKVHHEKHLVPLVAFTPKLIMQVSGTWKSLINDGAWKSRILQAFTTVLQKCSPESSMKLVCLSAIEEMLLPEPHFLLSEEHTLRRKGFLKSCLIGYFSKWVGSPEAVRNWAADAWNINDGLKITQLGDTKYLFRFLDESQASEILVRGNRWFDENFLHLDRWVEHDGCLDRRFTGETLVVNMVGLPVHLWCLDLFKKFGENGGFIDVTCSLHDLSRVRIVVRKGGRISVSIVVEDGYLSYRVWLSPEFYPIFMPVIVAEEKGRSNRREGRGNKSLRGGEGSPDQWSKPESDVRSRRDERARQVFSKYRLRPSHMGPVTFPNSIRIDPMGPRLFQVASVKAPKHMETVVLPSSANGATHSGISASSSSDLRPSSMAAASGAAPAIDSAVIPRPPASDGPSSIAPSSAPGLSWVEATLQAFSSSGKIVEHAPSDVSVRPVFPVKMPPRAPCSPPSCYFTGVPGHSCSSGVLISEIDTPQGNGEILSAPNVPIASNAMVLYSSGKEDRVLELLREIEQQSCYDGAGKELGQGVKQNNLGFVVVYQRRGRGMNDSNKRAIIKVGVREWGANLVCFQETKMDVLSDVIVRSVWGVSWVKYDRVPAVGSAGGILLIWDDRSLEVKDIKKGVFSLAALVKDRIPLPRLTSDHLPVLLDGCRGRGVRAPFRFENMWLKVPGFGDNVKEWWTSYGVSGTPSFRLSKKLKLLKGDIIRWNKEVFGRVEVKMRELMHELGDLERGEGARELDESEKERLREVKREIVELAIATETSWRQKSRPLWLKGGDSNTKFFHRVAVANRRRNFIESLVVDGVRIEGEEEVKGAIVGFYENLYKEEVSWRLTLGGIEFNHIGEGDSEWLERAFEEEEVHEAVSSCAGDKAPGPDGFSLAFFQLCWDTIKGKLMEAIEYFPCECDYRPISLVWSIYKIICKVLSNRLKKVFDVSVSSSQNAFVEGRQILDAALVANELVDSRRKNRDPGLLCKLDLEKAFDHVNWEFLDFIMMRMGFGARWRGWIKFCISSVRFSVLVNGSPCGFFSSSSGLRQGDPLSPMLFILVMDALSKMMDRAAGGGFSRGFSAPIGVPSARRVSHLLFADDTLVFCVADMDQLTYLKQVLQWFQIVSGLKINLGRCEIFPVGEVANIDALSYVLICKEQDWLYLDPKDLEIFNHQTAWIRELPKLLVLLGDKHPLHAKAVLRLQLRLGQAASLNGPLAKEYDNMQHIIRDFYCTCLNGTVSYGPFMRLPRDIQELSICCLYYFSFLDTVLLQPLVSCCICHELEPFILFRIIEVLHSSYKAGHIQIADYISFFITLLSRFQVYPEKIYPTKKHEGKSNRGTFKSVVRVVCSCLSQIGDDVLVLQLLEKVVLDEISHKRPVDNIYGFIRLLITLDSKPTRLSEQTINRLSDVLPEYFLDVMTHIPEEDNESSKILIRQTRHYYLLPGFFLLDRSNILLNQILKVMESFISANVSTLLPHQDGALVKDHSSRILSIASLLLLMHGDVKMQKLLLACKTEITNILQSMLTLKSSGDITISIEERHKIRSAYDRLVAAISTLEYD</sequence>
<dbReference type="Pfam" id="PF25781">
    <property type="entry name" value="TPR_TEX10"/>
    <property type="match status" value="1"/>
</dbReference>
<evidence type="ECO:0000256" key="5">
    <source>
        <dbReference type="SAM" id="MobiDB-lite"/>
    </source>
</evidence>
<accession>A0A1J6IPM7</accession>
<protein>
    <recommendedName>
        <fullName evidence="6">Reverse transcriptase domain-containing protein</fullName>
    </recommendedName>
</protein>
<dbReference type="Gramene" id="OIT00795">
    <property type="protein sequence ID" value="OIT00795"/>
    <property type="gene ID" value="A4A49_02061"/>
</dbReference>
<dbReference type="InterPro" id="IPR025558">
    <property type="entry name" value="DUF4283"/>
</dbReference>
<dbReference type="FunFam" id="1.25.10.10:FF:000348">
    <property type="entry name" value="uncharacterized protein LOC106763108 isoform X2"/>
    <property type="match status" value="1"/>
</dbReference>
<dbReference type="InterPro" id="IPR043502">
    <property type="entry name" value="DNA/RNA_pol_sf"/>
</dbReference>
<name>A0A1J6IPM7_NICAT</name>
<dbReference type="InterPro" id="IPR000477">
    <property type="entry name" value="RT_dom"/>
</dbReference>
<proteinExistence type="inferred from homology"/>
<feature type="compositionally biased region" description="Basic and acidic residues" evidence="5">
    <location>
        <begin position="679"/>
        <end position="688"/>
    </location>
</feature>
<keyword evidence="4" id="KW-0539">Nucleus</keyword>
<dbReference type="InterPro" id="IPR057949">
    <property type="entry name" value="TPR_TEX10"/>
</dbReference>
<dbReference type="InterPro" id="IPR011989">
    <property type="entry name" value="ARM-like"/>
</dbReference>
<dbReference type="PANTHER" id="PTHR16056:SF2">
    <property type="entry name" value="TESTIS-EXPRESSED PROTEIN 10"/>
    <property type="match status" value="1"/>
</dbReference>
<evidence type="ECO:0000259" key="6">
    <source>
        <dbReference type="PROSITE" id="PS50878"/>
    </source>
</evidence>
<dbReference type="InterPro" id="IPR024679">
    <property type="entry name" value="Ipi1_N"/>
</dbReference>
<feature type="region of interest" description="Disordered" evidence="5">
    <location>
        <begin position="767"/>
        <end position="794"/>
    </location>
</feature>
<comment type="subcellular location">
    <subcellularLocation>
        <location evidence="1">Nucleus</location>
        <location evidence="1">Nucleolus</location>
    </subcellularLocation>
    <subcellularLocation>
        <location evidence="2">Nucleus</location>
        <location evidence="2">Nucleoplasm</location>
    </subcellularLocation>
</comment>
<evidence type="ECO:0000256" key="4">
    <source>
        <dbReference type="ARBA" id="ARBA00023242"/>
    </source>
</evidence>
<dbReference type="Proteomes" id="UP000187609">
    <property type="component" value="Unassembled WGS sequence"/>
</dbReference>
<evidence type="ECO:0000256" key="1">
    <source>
        <dbReference type="ARBA" id="ARBA00004604"/>
    </source>
</evidence>
<reference evidence="7" key="1">
    <citation type="submission" date="2016-11" db="EMBL/GenBank/DDBJ databases">
        <title>The genome of Nicotiana attenuata.</title>
        <authorList>
            <person name="Xu S."/>
            <person name="Brockmoeller T."/>
            <person name="Gaquerel E."/>
            <person name="Navarro A."/>
            <person name="Kuhl H."/>
            <person name="Gase K."/>
            <person name="Ling Z."/>
            <person name="Zhou W."/>
            <person name="Kreitzer C."/>
            <person name="Stanke M."/>
            <person name="Tang H."/>
            <person name="Lyons E."/>
            <person name="Pandey P."/>
            <person name="Pandey S.P."/>
            <person name="Timmermann B."/>
            <person name="Baldwin I.T."/>
        </authorList>
    </citation>
    <scope>NUCLEOTIDE SEQUENCE [LARGE SCALE GENOMIC DNA]</scope>
    <source>
        <strain evidence="7">UT</strain>
    </source>
</reference>
<dbReference type="SUPFAM" id="SSF56672">
    <property type="entry name" value="DNA/RNA polymerases"/>
    <property type="match status" value="1"/>
</dbReference>
<dbReference type="PROSITE" id="PS50878">
    <property type="entry name" value="RT_POL"/>
    <property type="match status" value="1"/>
</dbReference>
<dbReference type="GO" id="GO:0005634">
    <property type="term" value="C:nucleus"/>
    <property type="evidence" value="ECO:0007669"/>
    <property type="project" value="UniProtKB-SubCell"/>
</dbReference>
<evidence type="ECO:0000256" key="3">
    <source>
        <dbReference type="ARBA" id="ARBA00006427"/>
    </source>
</evidence>
<dbReference type="InterPro" id="IPR016024">
    <property type="entry name" value="ARM-type_fold"/>
</dbReference>
<evidence type="ECO:0000256" key="2">
    <source>
        <dbReference type="ARBA" id="ARBA00004642"/>
    </source>
</evidence>
<evidence type="ECO:0000313" key="7">
    <source>
        <dbReference type="EMBL" id="OIT00795.1"/>
    </source>
</evidence>
<dbReference type="SMR" id="A0A1J6IPM7"/>
<feature type="domain" description="Reverse transcriptase" evidence="6">
    <location>
        <begin position="1319"/>
        <end position="1558"/>
    </location>
</feature>
<dbReference type="CDD" id="cd01650">
    <property type="entry name" value="RT_nLTR_like"/>
    <property type="match status" value="1"/>
</dbReference>
<comment type="similarity">
    <text evidence="3">Belongs to the IPI1/TEX10 family.</text>
</comment>
<organism evidence="7 8">
    <name type="scientific">Nicotiana attenuata</name>
    <name type="common">Coyote tobacco</name>
    <dbReference type="NCBI Taxonomy" id="49451"/>
    <lineage>
        <taxon>Eukaryota</taxon>
        <taxon>Viridiplantae</taxon>
        <taxon>Streptophyta</taxon>
        <taxon>Embryophyta</taxon>
        <taxon>Tracheophyta</taxon>
        <taxon>Spermatophyta</taxon>
        <taxon>Magnoliopsida</taxon>
        <taxon>eudicotyledons</taxon>
        <taxon>Gunneridae</taxon>
        <taxon>Pentapetalae</taxon>
        <taxon>asterids</taxon>
        <taxon>lamiids</taxon>
        <taxon>Solanales</taxon>
        <taxon>Solanaceae</taxon>
        <taxon>Nicotianoideae</taxon>
        <taxon>Nicotianeae</taxon>
        <taxon>Nicotiana</taxon>
    </lineage>
</organism>
<gene>
    <name evidence="7" type="ORF">A4A49_02061</name>
</gene>